<evidence type="ECO:0000256" key="5">
    <source>
        <dbReference type="ARBA" id="ARBA00023315"/>
    </source>
</evidence>
<comment type="subunit">
    <text evidence="2 6">Heterotetramer of two alpha and two beta chains.</text>
</comment>
<dbReference type="Pfam" id="PF01960">
    <property type="entry name" value="ArgJ"/>
    <property type="match status" value="1"/>
</dbReference>
<evidence type="ECO:0000256" key="6">
    <source>
        <dbReference type="HAMAP-Rule" id="MF_01106"/>
    </source>
</evidence>
<dbReference type="PANTHER" id="PTHR23100:SF0">
    <property type="entry name" value="ARGININE BIOSYNTHESIS BIFUNCTIONAL PROTEIN ARGJ, MITOCHONDRIAL"/>
    <property type="match status" value="1"/>
</dbReference>
<dbReference type="EC" id="2.3.1.1" evidence="6"/>
<evidence type="ECO:0000313" key="8">
    <source>
        <dbReference type="Proteomes" id="UP001059934"/>
    </source>
</evidence>
<dbReference type="NCBIfam" id="TIGR00120">
    <property type="entry name" value="ArgJ"/>
    <property type="match status" value="1"/>
</dbReference>
<keyword evidence="6" id="KW-0511">Multifunctional enzyme</keyword>
<feature type="site" description="Involved in the stabilization of negative charge on the oxyanion by the formation of the oxyanion hole" evidence="6">
    <location>
        <position position="117"/>
    </location>
</feature>
<dbReference type="EMBL" id="CP103416">
    <property type="protein sequence ID" value="UVW35920.1"/>
    <property type="molecule type" value="Genomic_DNA"/>
</dbReference>
<dbReference type="HAMAP" id="MF_01106">
    <property type="entry name" value="ArgJ"/>
    <property type="match status" value="1"/>
</dbReference>
<comment type="function">
    <text evidence="6">Catalyzes two activities which are involved in the cyclic version of arginine biosynthesis: the synthesis of N-acetylglutamate from glutamate and acetyl-CoA as the acetyl donor, and of ornithine by transacetylation between N(2)-acetylornithine and glutamate.</text>
</comment>
<feature type="chain" id="PRO_5044916182" description="Arginine biosynthesis bifunctional protein ArgJ beta chain" evidence="6">
    <location>
        <begin position="193"/>
        <end position="409"/>
    </location>
</feature>
<dbReference type="NCBIfam" id="NF003802">
    <property type="entry name" value="PRK05388.1"/>
    <property type="match status" value="1"/>
</dbReference>
<evidence type="ECO:0000256" key="4">
    <source>
        <dbReference type="ARBA" id="ARBA00022813"/>
    </source>
</evidence>
<feature type="binding site" evidence="6">
    <location>
        <position position="409"/>
    </location>
    <ligand>
        <name>substrate</name>
    </ligand>
</feature>
<comment type="pathway">
    <text evidence="6">Amino-acid biosynthesis; L-arginine biosynthesis; L-ornithine and N-acetyl-L-glutamate from L-glutamate and N(2)-acetyl-L-ornithine (cyclic): step 1/1.</text>
</comment>
<comment type="catalytic activity">
    <reaction evidence="6">
        <text>L-glutamate + acetyl-CoA = N-acetyl-L-glutamate + CoA + H(+)</text>
        <dbReference type="Rhea" id="RHEA:24292"/>
        <dbReference type="ChEBI" id="CHEBI:15378"/>
        <dbReference type="ChEBI" id="CHEBI:29985"/>
        <dbReference type="ChEBI" id="CHEBI:44337"/>
        <dbReference type="ChEBI" id="CHEBI:57287"/>
        <dbReference type="ChEBI" id="CHEBI:57288"/>
        <dbReference type="EC" id="2.3.1.1"/>
    </reaction>
</comment>
<evidence type="ECO:0000256" key="2">
    <source>
        <dbReference type="ARBA" id="ARBA00011475"/>
    </source>
</evidence>
<protein>
    <recommendedName>
        <fullName evidence="6">Arginine biosynthesis bifunctional protein ArgJ</fullName>
    </recommendedName>
    <domain>
        <recommendedName>
            <fullName evidence="6">Glutamate N-acetyltransferase</fullName>
            <ecNumber evidence="6">2.3.1.35</ecNumber>
        </recommendedName>
        <alternativeName>
            <fullName evidence="6">Ornithine acetyltransferase</fullName>
            <shortName evidence="6">OATase</shortName>
        </alternativeName>
        <alternativeName>
            <fullName evidence="6">Ornithine transacetylase</fullName>
        </alternativeName>
    </domain>
    <domain>
        <recommendedName>
            <fullName evidence="6">Amino-acid acetyltransferase</fullName>
            <ecNumber evidence="6">2.3.1.1</ecNumber>
        </recommendedName>
        <alternativeName>
            <fullName evidence="6">N-acetylglutamate synthase</fullName>
            <shortName evidence="6">AGSase</shortName>
        </alternativeName>
    </domain>
    <component>
        <recommendedName>
            <fullName evidence="6">Arginine biosynthesis bifunctional protein ArgJ alpha chain</fullName>
        </recommendedName>
    </component>
    <component>
        <recommendedName>
            <fullName evidence="6">Arginine biosynthesis bifunctional protein ArgJ beta chain</fullName>
        </recommendedName>
    </component>
</protein>
<dbReference type="Gene3D" id="3.10.20.340">
    <property type="entry name" value="ArgJ beta chain, C-terminal domain"/>
    <property type="match status" value="1"/>
</dbReference>
<organism evidence="7 8">
    <name type="scientific">SAR92 clade bacterium H455</name>
    <dbReference type="NCBI Taxonomy" id="2974818"/>
    <lineage>
        <taxon>Bacteria</taxon>
        <taxon>Pseudomonadati</taxon>
        <taxon>Pseudomonadota</taxon>
        <taxon>Gammaproteobacteria</taxon>
        <taxon>Cellvibrionales</taxon>
        <taxon>Porticoccaceae</taxon>
        <taxon>SAR92 clade</taxon>
    </lineage>
</organism>
<evidence type="ECO:0000313" key="7">
    <source>
        <dbReference type="EMBL" id="UVW35920.1"/>
    </source>
</evidence>
<dbReference type="Gene3D" id="3.60.70.12">
    <property type="entry name" value="L-amino peptidase D-ALA esterase/amidase"/>
    <property type="match status" value="1"/>
</dbReference>
<dbReference type="CDD" id="cd02152">
    <property type="entry name" value="OAT"/>
    <property type="match status" value="1"/>
</dbReference>
<feature type="binding site" evidence="6">
    <location>
        <position position="153"/>
    </location>
    <ligand>
        <name>substrate</name>
    </ligand>
</feature>
<dbReference type="InterPro" id="IPR042195">
    <property type="entry name" value="ArgJ_beta_C"/>
</dbReference>
<accession>A0ABY5TQ24</accession>
<name>A0ABY5TQ24_9GAMM</name>
<evidence type="ECO:0000256" key="1">
    <source>
        <dbReference type="ARBA" id="ARBA00006774"/>
    </source>
</evidence>
<gene>
    <name evidence="6 7" type="primary">argJ</name>
    <name evidence="7" type="ORF">NYF23_04750</name>
</gene>
<keyword evidence="4 6" id="KW-0068">Autocatalytic cleavage</keyword>
<comment type="similarity">
    <text evidence="1 6">Belongs to the ArgJ family.</text>
</comment>
<keyword evidence="3 6" id="KW-0808">Transferase</keyword>
<feature type="binding site" evidence="6">
    <location>
        <position position="404"/>
    </location>
    <ligand>
        <name>substrate</name>
    </ligand>
</feature>
<feature type="binding site" evidence="6">
    <location>
        <position position="182"/>
    </location>
    <ligand>
        <name>substrate</name>
    </ligand>
</feature>
<keyword evidence="8" id="KW-1185">Reference proteome</keyword>
<dbReference type="SUPFAM" id="SSF56266">
    <property type="entry name" value="DmpA/ArgJ-like"/>
    <property type="match status" value="1"/>
</dbReference>
<dbReference type="Proteomes" id="UP001059934">
    <property type="component" value="Chromosome"/>
</dbReference>
<dbReference type="EC" id="2.3.1.35" evidence="6"/>
<sequence>MATGNKPFPQMHPIAGFKLGTTSAGIKTPGRSDLVVMELQPGSAVAGVFTQNAFCAAPVVVAKQHLSRAAPRYLVTNTGNANAGTGEQGMTDALASCAALAELQGVSVDQVLPFSTGVIGEPLPIEKLLAALPAAVAALDETTWADAAQGILTTDTRAKGASLQYQPNSASDELISITGITKGSGMIKPNMATMLGYVATDAKVDAELLQRALRLVANKSFNRITVDSDTSTNDAVILVATGASELVIDETNFEQFVAQLEIVFIELAQSIIRDGEGASKFVSVIVDGALDSAEALKVAYTVAESPLVKTALAASDANWGRILAAVGRAGVEKLDVSRVSVHLNDVLIVEAGGRAASYTEAAGEQAMAPEDITIQISLDRGAPDQSVTETVWTTDLTYEYVRINAEYRT</sequence>
<feature type="chain" id="PRO_5044916183" description="Arginine biosynthesis bifunctional protein ArgJ alpha chain" evidence="6">
    <location>
        <begin position="1"/>
        <end position="192"/>
    </location>
</feature>
<dbReference type="PANTHER" id="PTHR23100">
    <property type="entry name" value="ARGININE BIOSYNTHESIS BIFUNCTIONAL PROTEIN ARGJ"/>
    <property type="match status" value="1"/>
</dbReference>
<comment type="subcellular location">
    <subcellularLocation>
        <location evidence="6">Cytoplasm</location>
    </subcellularLocation>
</comment>
<feature type="site" description="Cleavage; by autolysis" evidence="6">
    <location>
        <begin position="192"/>
        <end position="193"/>
    </location>
</feature>
<feature type="active site" description="Nucleophile" evidence="6">
    <location>
        <position position="193"/>
    </location>
</feature>
<evidence type="ECO:0000256" key="3">
    <source>
        <dbReference type="ARBA" id="ARBA00022679"/>
    </source>
</evidence>
<dbReference type="GO" id="GO:0004358">
    <property type="term" value="F:L-glutamate N-acetyltransferase activity, acting on acetyl-L-ornithine as donor"/>
    <property type="evidence" value="ECO:0007669"/>
    <property type="project" value="UniProtKB-EC"/>
</dbReference>
<feature type="binding site" evidence="6">
    <location>
        <position position="276"/>
    </location>
    <ligand>
        <name>substrate</name>
    </ligand>
</feature>
<comment type="catalytic activity">
    <reaction evidence="6">
        <text>N(2)-acetyl-L-ornithine + L-glutamate = N-acetyl-L-glutamate + L-ornithine</text>
        <dbReference type="Rhea" id="RHEA:15349"/>
        <dbReference type="ChEBI" id="CHEBI:29985"/>
        <dbReference type="ChEBI" id="CHEBI:44337"/>
        <dbReference type="ChEBI" id="CHEBI:46911"/>
        <dbReference type="ChEBI" id="CHEBI:57805"/>
        <dbReference type="EC" id="2.3.1.35"/>
    </reaction>
</comment>
<feature type="site" description="Involved in the stabilization of negative charge on the oxyanion by the formation of the oxyanion hole" evidence="6">
    <location>
        <position position="116"/>
    </location>
</feature>
<keyword evidence="5 6" id="KW-0012">Acyltransferase</keyword>
<keyword evidence="6" id="KW-0963">Cytoplasm</keyword>
<keyword evidence="6" id="KW-0055">Arginine biosynthesis</keyword>
<proteinExistence type="inferred from homology"/>
<dbReference type="InterPro" id="IPR016117">
    <property type="entry name" value="ArgJ-like_dom_sf"/>
</dbReference>
<dbReference type="InterPro" id="IPR002813">
    <property type="entry name" value="Arg_biosynth_ArgJ"/>
</dbReference>
<reference evidence="7" key="1">
    <citation type="submission" date="2022-08" db="EMBL/GenBank/DDBJ databases">
        <title>Catabolic pathway analysis in culturable SAR92 clade bacteria reveals their overlooked roles in DMSP degradation in coastal seas.</title>
        <authorList>
            <person name="He X."/>
            <person name="Zhang X."/>
            <person name="Zhang Y."/>
        </authorList>
    </citation>
    <scope>NUCLEOTIDE SEQUENCE</scope>
    <source>
        <strain evidence="7">H455</strain>
    </source>
</reference>
<feature type="binding site" evidence="6">
    <location>
        <position position="193"/>
    </location>
    <ligand>
        <name>substrate</name>
    </ligand>
</feature>
<comment type="pathway">
    <text evidence="6">Amino-acid biosynthesis; L-arginine biosynthesis; N(2)-acetyl-L-ornithine from L-glutamate: step 1/4.</text>
</comment>
<keyword evidence="6" id="KW-0028">Amino-acid biosynthesis</keyword>